<protein>
    <submittedName>
        <fullName evidence="2">Phage tail assembly protein</fullName>
    </submittedName>
</protein>
<keyword evidence="1" id="KW-1185">Reference proteome</keyword>
<accession>A0A8B6XD90</accession>
<reference evidence="2" key="1">
    <citation type="submission" date="2025-08" db="UniProtKB">
        <authorList>
            <consortium name="RefSeq"/>
        </authorList>
    </citation>
    <scope>IDENTIFICATION</scope>
</reference>
<evidence type="ECO:0000313" key="1">
    <source>
        <dbReference type="Proteomes" id="UP000675920"/>
    </source>
</evidence>
<proteinExistence type="predicted"/>
<sequence length="103" mass="10732">MSNKTIIPLESPVTIGDDTITELSLRRPSGKDVRELGFPYRLTAIGDVAIDAGIACKYASRLAAVPPSTIDALDPVDISTLAQTVLGFFMASAAPTPTSPQGS</sequence>
<dbReference type="AlphaFoldDB" id="A0A8B6XD90"/>
<dbReference type="RefSeq" id="WP_211238056.1">
    <property type="nucleotide sequence ID" value="NZ_AXWS01000008.1"/>
</dbReference>
<organism evidence="1 2">
    <name type="scientific">Derxia gummosa DSM 723</name>
    <dbReference type="NCBI Taxonomy" id="1121388"/>
    <lineage>
        <taxon>Bacteria</taxon>
        <taxon>Pseudomonadati</taxon>
        <taxon>Pseudomonadota</taxon>
        <taxon>Betaproteobacteria</taxon>
        <taxon>Burkholderiales</taxon>
        <taxon>Alcaligenaceae</taxon>
        <taxon>Derxia</taxon>
    </lineage>
</organism>
<evidence type="ECO:0000313" key="2">
    <source>
        <dbReference type="RefSeq" id="WP_211238056.1"/>
    </source>
</evidence>
<dbReference type="InterPro" id="IPR019289">
    <property type="entry name" value="Phage_tail_E/E"/>
</dbReference>
<dbReference type="Pfam" id="PF10109">
    <property type="entry name" value="Phage_TAC_7"/>
    <property type="match status" value="1"/>
</dbReference>
<name>A0A8B6XD90_9BURK</name>
<dbReference type="Proteomes" id="UP000675920">
    <property type="component" value="Unplaced"/>
</dbReference>